<accession>A0ABV5PG56</accession>
<keyword evidence="3" id="KW-1185">Reference proteome</keyword>
<keyword evidence="1" id="KW-0732">Signal</keyword>
<proteinExistence type="predicted"/>
<evidence type="ECO:0000313" key="3">
    <source>
        <dbReference type="Proteomes" id="UP001589718"/>
    </source>
</evidence>
<name>A0ABV5PG56_STRCM</name>
<organism evidence="2 3">
    <name type="scientific">Streptomyces cremeus</name>
    <dbReference type="NCBI Taxonomy" id="66881"/>
    <lineage>
        <taxon>Bacteria</taxon>
        <taxon>Bacillati</taxon>
        <taxon>Actinomycetota</taxon>
        <taxon>Actinomycetes</taxon>
        <taxon>Kitasatosporales</taxon>
        <taxon>Streptomycetaceae</taxon>
        <taxon>Streptomyces</taxon>
    </lineage>
</organism>
<reference evidence="2 3" key="1">
    <citation type="submission" date="2024-09" db="EMBL/GenBank/DDBJ databases">
        <authorList>
            <person name="Sun Q."/>
            <person name="Mori K."/>
        </authorList>
    </citation>
    <scope>NUCLEOTIDE SEQUENCE [LARGE SCALE GENOMIC DNA]</scope>
    <source>
        <strain evidence="2 3">JCM 4362</strain>
    </source>
</reference>
<dbReference type="Proteomes" id="UP001589718">
    <property type="component" value="Unassembled WGS sequence"/>
</dbReference>
<protein>
    <submittedName>
        <fullName evidence="2">SH3 domain-containing protein</fullName>
    </submittedName>
</protein>
<sequence length="136" mass="14096">MSVQLKMARTGLGAVTMAVALAVCAPTTASAAPAATAGTGAVQAAVMHGVGGKVTAHGGQFVRERPTSSSRKIGSYRNGAIVRLACKVRGQNIHGNALWYKLWDRSGWLSAKYVHNFGYVGWCANGHRTADAAPSA</sequence>
<dbReference type="EMBL" id="JBHMCR010000009">
    <property type="protein sequence ID" value="MFB9522176.1"/>
    <property type="molecule type" value="Genomic_DNA"/>
</dbReference>
<evidence type="ECO:0000256" key="1">
    <source>
        <dbReference type="SAM" id="SignalP"/>
    </source>
</evidence>
<feature type="signal peptide" evidence="1">
    <location>
        <begin position="1"/>
        <end position="31"/>
    </location>
</feature>
<dbReference type="RefSeq" id="WP_345228917.1">
    <property type="nucleotide sequence ID" value="NZ_BAAAXE010000015.1"/>
</dbReference>
<feature type="chain" id="PRO_5046790595" evidence="1">
    <location>
        <begin position="32"/>
        <end position="136"/>
    </location>
</feature>
<evidence type="ECO:0000313" key="2">
    <source>
        <dbReference type="EMBL" id="MFB9522176.1"/>
    </source>
</evidence>
<gene>
    <name evidence="2" type="ORF">ACFFTU_19705</name>
</gene>
<dbReference type="Gene3D" id="2.30.30.40">
    <property type="entry name" value="SH3 Domains"/>
    <property type="match status" value="1"/>
</dbReference>
<comment type="caution">
    <text evidence="2">The sequence shown here is derived from an EMBL/GenBank/DDBJ whole genome shotgun (WGS) entry which is preliminary data.</text>
</comment>